<feature type="domain" description="2EXR" evidence="1">
    <location>
        <begin position="135"/>
        <end position="211"/>
    </location>
</feature>
<dbReference type="Proteomes" id="UP000297777">
    <property type="component" value="Unassembled WGS sequence"/>
</dbReference>
<dbReference type="EMBL" id="PQXH01000001">
    <property type="protein sequence ID" value="TGO20165.1"/>
    <property type="molecule type" value="Genomic_DNA"/>
</dbReference>
<gene>
    <name evidence="2" type="ORF">BTUL_0001g01770</name>
</gene>
<evidence type="ECO:0000259" key="1">
    <source>
        <dbReference type="Pfam" id="PF20150"/>
    </source>
</evidence>
<reference evidence="2 3" key="1">
    <citation type="submission" date="2017-12" db="EMBL/GenBank/DDBJ databases">
        <title>Comparative genomics of Botrytis spp.</title>
        <authorList>
            <person name="Valero-Jimenez C.A."/>
            <person name="Tapia P."/>
            <person name="Veloso J."/>
            <person name="Silva-Moreno E."/>
            <person name="Staats M."/>
            <person name="Valdes J.H."/>
            <person name="Van Kan J.A.L."/>
        </authorList>
    </citation>
    <scope>NUCLEOTIDE SEQUENCE [LARGE SCALE GENOMIC DNA]</scope>
    <source>
        <strain evidence="2 3">Bt9001</strain>
    </source>
</reference>
<dbReference type="Pfam" id="PF20150">
    <property type="entry name" value="2EXR"/>
    <property type="match status" value="1"/>
</dbReference>
<comment type="caution">
    <text evidence="2">The sequence shown here is derived from an EMBL/GenBank/DDBJ whole genome shotgun (WGS) entry which is preliminary data.</text>
</comment>
<dbReference type="InterPro" id="IPR045518">
    <property type="entry name" value="2EXR"/>
</dbReference>
<evidence type="ECO:0000313" key="2">
    <source>
        <dbReference type="EMBL" id="TGO20165.1"/>
    </source>
</evidence>
<keyword evidence="3" id="KW-1185">Reference proteome</keyword>
<name>A0A4Z1F6N4_9HELO</name>
<dbReference type="PANTHER" id="PTHR35910:SF6">
    <property type="entry name" value="2EXR DOMAIN-CONTAINING PROTEIN"/>
    <property type="match status" value="1"/>
</dbReference>
<proteinExistence type="predicted"/>
<accession>A0A4Z1F6N4</accession>
<organism evidence="2 3">
    <name type="scientific">Botrytis tulipae</name>
    <dbReference type="NCBI Taxonomy" id="87230"/>
    <lineage>
        <taxon>Eukaryota</taxon>
        <taxon>Fungi</taxon>
        <taxon>Dikarya</taxon>
        <taxon>Ascomycota</taxon>
        <taxon>Pezizomycotina</taxon>
        <taxon>Leotiomycetes</taxon>
        <taxon>Helotiales</taxon>
        <taxon>Sclerotiniaceae</taxon>
        <taxon>Botrytis</taxon>
    </lineage>
</organism>
<protein>
    <recommendedName>
        <fullName evidence="1">2EXR domain-containing protein</fullName>
    </recommendedName>
</protein>
<dbReference type="OrthoDB" id="3465313at2759"/>
<sequence length="390" mass="44909">MDNDGIIRNYNANHFLAPLRDVTAAAEEGTNNEVSFTSLVKHIPLYRTSRDRLKRAKPARYADDSELERICSWPETYTREHQIADLSWHDEAEYTMTAGDFFDRAPSTNSCLMSASQKKSSDSLNVGNGKKLDTFTCFPRLTPELRLRIWRTMAFMPRVVALQEEFVLDSTGEKKVYLQTINAVASVLKINHESRTEALKYYKHSFGSQKYFHDIRGTYNKTNTIISELLIHANLRADTIYYDRWYITRSSGTGGLYSFISAIGNMRDIFKPAHSIAFDVTNANSSERFAFVYDLIRECDAIEEVLFVVRINRGPTECTSYEHWELMELNKGETRVCYERYLGEFIERCDAADIRYQNFHRDEGTSKAKIGRLGGPRVRIVGLKRNGVRI</sequence>
<dbReference type="PANTHER" id="PTHR35910">
    <property type="entry name" value="2EXR DOMAIN-CONTAINING PROTEIN"/>
    <property type="match status" value="1"/>
</dbReference>
<evidence type="ECO:0000313" key="3">
    <source>
        <dbReference type="Proteomes" id="UP000297777"/>
    </source>
</evidence>
<dbReference type="AlphaFoldDB" id="A0A4Z1F6N4"/>